<dbReference type="NCBIfam" id="TIGR03440">
    <property type="entry name" value="egtB_TIGR03440"/>
    <property type="match status" value="1"/>
</dbReference>
<dbReference type="RefSeq" id="WP_150093058.1">
    <property type="nucleotide sequence ID" value="NZ_VWSF01000033.1"/>
</dbReference>
<dbReference type="AlphaFoldDB" id="A0A5M6CVU8"/>
<dbReference type="InterPro" id="IPR016187">
    <property type="entry name" value="CTDL_fold"/>
</dbReference>
<dbReference type="InterPro" id="IPR042095">
    <property type="entry name" value="SUMF_sf"/>
</dbReference>
<protein>
    <submittedName>
        <fullName evidence="2">Ergothioneine biosynthesis protein EgtB</fullName>
    </submittedName>
</protein>
<dbReference type="InterPro" id="IPR005532">
    <property type="entry name" value="SUMF_dom"/>
</dbReference>
<proteinExistence type="predicted"/>
<dbReference type="InterPro" id="IPR017806">
    <property type="entry name" value="EgtB"/>
</dbReference>
<dbReference type="Proteomes" id="UP000323426">
    <property type="component" value="Unassembled WGS sequence"/>
</dbReference>
<evidence type="ECO:0000313" key="3">
    <source>
        <dbReference type="Proteomes" id="UP000323426"/>
    </source>
</evidence>
<organism evidence="2 3">
    <name type="scientific">Adhaeribacter rhizoryzae</name>
    <dbReference type="NCBI Taxonomy" id="2607907"/>
    <lineage>
        <taxon>Bacteria</taxon>
        <taxon>Pseudomonadati</taxon>
        <taxon>Bacteroidota</taxon>
        <taxon>Cytophagia</taxon>
        <taxon>Cytophagales</taxon>
        <taxon>Hymenobacteraceae</taxon>
        <taxon>Adhaeribacter</taxon>
    </lineage>
</organism>
<keyword evidence="3" id="KW-1185">Reference proteome</keyword>
<evidence type="ECO:0000313" key="2">
    <source>
        <dbReference type="EMBL" id="KAA5539378.1"/>
    </source>
</evidence>
<name>A0A5M6CVU8_9BACT</name>
<dbReference type="PANTHER" id="PTHR23150:SF36">
    <property type="entry name" value="HERCYNINE OXYGENASE"/>
    <property type="match status" value="1"/>
</dbReference>
<gene>
    <name evidence="2" type="ORF">F0145_24555</name>
</gene>
<feature type="domain" description="Sulfatase-modifying factor enzyme-like" evidence="1">
    <location>
        <begin position="180"/>
        <end position="421"/>
    </location>
</feature>
<reference evidence="2 3" key="1">
    <citation type="submission" date="2019-09" db="EMBL/GenBank/DDBJ databases">
        <title>Genome sequence and assembly of Adhaeribacter sp.</title>
        <authorList>
            <person name="Chhetri G."/>
        </authorList>
    </citation>
    <scope>NUCLEOTIDE SEQUENCE [LARGE SCALE GENOMIC DNA]</scope>
    <source>
        <strain evidence="2 3">DK36</strain>
    </source>
</reference>
<dbReference type="EMBL" id="VWSF01000033">
    <property type="protein sequence ID" value="KAA5539378.1"/>
    <property type="molecule type" value="Genomic_DNA"/>
</dbReference>
<dbReference type="GO" id="GO:0052699">
    <property type="term" value="P:ergothioneine biosynthetic process"/>
    <property type="evidence" value="ECO:0007669"/>
    <property type="project" value="InterPro"/>
</dbReference>
<dbReference type="Pfam" id="PF03781">
    <property type="entry name" value="FGE-sulfatase"/>
    <property type="match status" value="1"/>
</dbReference>
<dbReference type="PANTHER" id="PTHR23150">
    <property type="entry name" value="SULFATASE MODIFYING FACTOR 1, 2"/>
    <property type="match status" value="1"/>
</dbReference>
<evidence type="ECO:0000259" key="1">
    <source>
        <dbReference type="Pfam" id="PF03781"/>
    </source>
</evidence>
<accession>A0A5M6CVU8</accession>
<dbReference type="InterPro" id="IPR051043">
    <property type="entry name" value="Sulfatase_Mod_Factor_Kinase"/>
</dbReference>
<sequence>MANKFNIQEYWQRFTLIRAETEKICQPLLPEDTVVQPIVDVSPPKWHLAHTSWFFEVFILEKYLQAYQVFNPLYSYLFNSYYNAVGSRVMRDQRGTLSRPPLAEIYQYRSYINQQMQILLHEQSESLPEEIWPLLEIGLQHEQQHQELLVTDIKYILSTNPLLPVYTPATKQAANTQLPEPAFLPVPAGFYTIGYTGAGFSFDNEHQAHQVWLPEFKVQNRLVTNQEYLAFMEAGGYQVFKYWLGEGYDLARQNNWDAPLYWVKQQNEWFRFTLNGLQPINWDAPVVHVSFYEAAAYANWAGHRLLTEFEWEAAAQVYRPEPQAKSFLEAGFYDPQPATNQPANNLHQYLGEVWEWTNSAYLPYPGFETAPGALGEYNGKFMINQMVLRGGSCATPISHIRATYRNFFPADKRWQFSGIRLGTK</sequence>
<comment type="caution">
    <text evidence="2">The sequence shown here is derived from an EMBL/GenBank/DDBJ whole genome shotgun (WGS) entry which is preliminary data.</text>
</comment>
<dbReference type="Gene3D" id="3.90.1580.10">
    <property type="entry name" value="paralog of FGE (formylglycine-generating enzyme)"/>
    <property type="match status" value="1"/>
</dbReference>
<dbReference type="SUPFAM" id="SSF56436">
    <property type="entry name" value="C-type lectin-like"/>
    <property type="match status" value="1"/>
</dbReference>